<evidence type="ECO:0000256" key="1">
    <source>
        <dbReference type="ARBA" id="ARBA00022527"/>
    </source>
</evidence>
<dbReference type="Gene3D" id="1.10.510.10">
    <property type="entry name" value="Transferase(Phosphotransferase) domain 1"/>
    <property type="match status" value="1"/>
</dbReference>
<proteinExistence type="predicted"/>
<dbReference type="PANTHER" id="PTHR45646">
    <property type="entry name" value="SERINE/THREONINE-PROTEIN KINASE DOA-RELATED"/>
    <property type="match status" value="1"/>
</dbReference>
<evidence type="ECO:0000256" key="4">
    <source>
        <dbReference type="ARBA" id="ARBA00022777"/>
    </source>
</evidence>
<feature type="domain" description="Protein kinase" evidence="6">
    <location>
        <begin position="20"/>
        <end position="390"/>
    </location>
</feature>
<dbReference type="Pfam" id="PF00069">
    <property type="entry name" value="Pkinase"/>
    <property type="match status" value="2"/>
</dbReference>
<dbReference type="PROSITE" id="PS50011">
    <property type="entry name" value="PROTEIN_KINASE_DOM"/>
    <property type="match status" value="1"/>
</dbReference>
<keyword evidence="3" id="KW-0547">Nucleotide-binding</keyword>
<dbReference type="OrthoDB" id="283111at2759"/>
<dbReference type="PANTHER" id="PTHR45646:SF11">
    <property type="entry name" value="SERINE_THREONINE-PROTEIN KINASE DOA"/>
    <property type="match status" value="1"/>
</dbReference>
<dbReference type="GO" id="GO:0005634">
    <property type="term" value="C:nucleus"/>
    <property type="evidence" value="ECO:0007669"/>
    <property type="project" value="TreeGrafter"/>
</dbReference>
<dbReference type="SUPFAM" id="SSF56112">
    <property type="entry name" value="Protein kinase-like (PK-like)"/>
    <property type="match status" value="1"/>
</dbReference>
<keyword evidence="5" id="KW-0067">ATP-binding</keyword>
<reference evidence="7" key="1">
    <citation type="submission" date="2016-10" db="EMBL/GenBank/DDBJ databases">
        <authorList>
            <person name="Benchimol M."/>
            <person name="Almeida L.G."/>
            <person name="Vasconcelos A.T."/>
            <person name="Perreira-Neves A."/>
            <person name="Rosa I.A."/>
            <person name="Tasca T."/>
            <person name="Bogo M.R."/>
            <person name="de Souza W."/>
        </authorList>
    </citation>
    <scope>NUCLEOTIDE SEQUENCE [LARGE SCALE GENOMIC DNA]</scope>
    <source>
        <strain evidence="7">K</strain>
    </source>
</reference>
<sequence>MSDELGRLLCKPGDLITQKYRVLEPCSSGSFSNVYACKDTKTSKEVVVKCYKNRQYFTRAAAREIKLMKLLNKIDYEQNNIEKSGNSDKNSNFLFVKYLGSFVHNRHQCVVLERYGQTLYEAFLQRGFRPLNIAALKKIIFKIGSALSILHKNGIVHTDIKLENVLLPPGFDASTDFEIVMENQQSDAPSCCGSGSEDLTTVELNNTTNENHFHSQSQSELHFDVKTEIDVRLIDFGSLANSDKWHSLLVTTRKYRAPEILMGARWGIECDIWSLGVMLVELALGYVDFDAENDLEHLFLIQHMIAPFPEWMINEATNPALKVNGQCAFVCNFINPAVLASDAKEICLSRPPLAQQLNFDDDLLDLTMKMLNPNPFERPTITEVLAHPFFEGC</sequence>
<dbReference type="AlphaFoldDB" id="A0A1J4KZP7"/>
<dbReference type="InterPro" id="IPR008271">
    <property type="entry name" value="Ser/Thr_kinase_AS"/>
</dbReference>
<evidence type="ECO:0000313" key="7">
    <source>
        <dbReference type="EMBL" id="OHT16626.1"/>
    </source>
</evidence>
<dbReference type="EMBL" id="MLAK01000089">
    <property type="protein sequence ID" value="OHT16626.1"/>
    <property type="molecule type" value="Genomic_DNA"/>
</dbReference>
<evidence type="ECO:0000259" key="6">
    <source>
        <dbReference type="PROSITE" id="PS50011"/>
    </source>
</evidence>
<evidence type="ECO:0000313" key="8">
    <source>
        <dbReference type="Proteomes" id="UP000179807"/>
    </source>
</evidence>
<gene>
    <name evidence="7" type="ORF">TRFO_13044</name>
</gene>
<dbReference type="PROSITE" id="PS00108">
    <property type="entry name" value="PROTEIN_KINASE_ST"/>
    <property type="match status" value="1"/>
</dbReference>
<dbReference type="RefSeq" id="XP_068369762.1">
    <property type="nucleotide sequence ID" value="XM_068496999.1"/>
</dbReference>
<dbReference type="GO" id="GO:0005524">
    <property type="term" value="F:ATP binding"/>
    <property type="evidence" value="ECO:0007669"/>
    <property type="project" value="UniProtKB-KW"/>
</dbReference>
<keyword evidence="2" id="KW-0808">Transferase</keyword>
<evidence type="ECO:0000256" key="5">
    <source>
        <dbReference type="ARBA" id="ARBA00022840"/>
    </source>
</evidence>
<accession>A0A1J4KZP7</accession>
<dbReference type="InterPro" id="IPR051175">
    <property type="entry name" value="CLK_kinases"/>
</dbReference>
<keyword evidence="1" id="KW-0723">Serine/threonine-protein kinase</keyword>
<keyword evidence="8" id="KW-1185">Reference proteome</keyword>
<dbReference type="Gene3D" id="3.30.200.20">
    <property type="entry name" value="Phosphorylase Kinase, domain 1"/>
    <property type="match status" value="1"/>
</dbReference>
<protein>
    <submittedName>
        <fullName evidence="7">CMGC family protein kinase</fullName>
    </submittedName>
</protein>
<dbReference type="VEuPathDB" id="TrichDB:TRFO_13044"/>
<dbReference type="InterPro" id="IPR000719">
    <property type="entry name" value="Prot_kinase_dom"/>
</dbReference>
<evidence type="ECO:0000256" key="3">
    <source>
        <dbReference type="ARBA" id="ARBA00022741"/>
    </source>
</evidence>
<dbReference type="Proteomes" id="UP000179807">
    <property type="component" value="Unassembled WGS sequence"/>
</dbReference>
<dbReference type="GO" id="GO:0004674">
    <property type="term" value="F:protein serine/threonine kinase activity"/>
    <property type="evidence" value="ECO:0007669"/>
    <property type="project" value="UniProtKB-KW"/>
</dbReference>
<evidence type="ECO:0000256" key="2">
    <source>
        <dbReference type="ARBA" id="ARBA00022679"/>
    </source>
</evidence>
<dbReference type="GeneID" id="94831703"/>
<name>A0A1J4KZP7_9EUKA</name>
<organism evidence="7 8">
    <name type="scientific">Tritrichomonas foetus</name>
    <dbReference type="NCBI Taxonomy" id="1144522"/>
    <lineage>
        <taxon>Eukaryota</taxon>
        <taxon>Metamonada</taxon>
        <taxon>Parabasalia</taxon>
        <taxon>Tritrichomonadida</taxon>
        <taxon>Tritrichomonadidae</taxon>
        <taxon>Tritrichomonas</taxon>
    </lineage>
</organism>
<comment type="caution">
    <text evidence="7">The sequence shown here is derived from an EMBL/GenBank/DDBJ whole genome shotgun (WGS) entry which is preliminary data.</text>
</comment>
<dbReference type="SMART" id="SM00220">
    <property type="entry name" value="S_TKc"/>
    <property type="match status" value="1"/>
</dbReference>
<dbReference type="InterPro" id="IPR011009">
    <property type="entry name" value="Kinase-like_dom_sf"/>
</dbReference>
<keyword evidence="4 7" id="KW-0418">Kinase</keyword>